<dbReference type="PANTHER" id="PTHR13593:SF113">
    <property type="entry name" value="SI:DKEY-266F7.9"/>
    <property type="match status" value="1"/>
</dbReference>
<organism evidence="2 3">
    <name type="scientific">Pyrocoelia pectoralis</name>
    <dbReference type="NCBI Taxonomy" id="417401"/>
    <lineage>
        <taxon>Eukaryota</taxon>
        <taxon>Metazoa</taxon>
        <taxon>Ecdysozoa</taxon>
        <taxon>Arthropoda</taxon>
        <taxon>Hexapoda</taxon>
        <taxon>Insecta</taxon>
        <taxon>Pterygota</taxon>
        <taxon>Neoptera</taxon>
        <taxon>Endopterygota</taxon>
        <taxon>Coleoptera</taxon>
        <taxon>Polyphaga</taxon>
        <taxon>Elateriformia</taxon>
        <taxon>Elateroidea</taxon>
        <taxon>Lampyridae</taxon>
        <taxon>Lampyrinae</taxon>
        <taxon>Pyrocoelia</taxon>
    </lineage>
</organism>
<dbReference type="SMART" id="SM00148">
    <property type="entry name" value="PLCXc"/>
    <property type="match status" value="1"/>
</dbReference>
<evidence type="ECO:0000259" key="1">
    <source>
        <dbReference type="SMART" id="SM00148"/>
    </source>
</evidence>
<dbReference type="InterPro" id="IPR051057">
    <property type="entry name" value="PI-PLC_domain"/>
</dbReference>
<dbReference type="PANTHER" id="PTHR13593">
    <property type="match status" value="1"/>
</dbReference>
<gene>
    <name evidence="2" type="ORF">RI129_010360</name>
</gene>
<accession>A0AAN7ZJW2</accession>
<dbReference type="Gene3D" id="3.20.20.190">
    <property type="entry name" value="Phosphatidylinositol (PI) phosphodiesterase"/>
    <property type="match status" value="1"/>
</dbReference>
<dbReference type="InterPro" id="IPR000909">
    <property type="entry name" value="PLipase_C_PInositol-sp_X_dom"/>
</dbReference>
<dbReference type="InterPro" id="IPR017946">
    <property type="entry name" value="PLC-like_Pdiesterase_TIM-brl"/>
</dbReference>
<dbReference type="SUPFAM" id="SSF51695">
    <property type="entry name" value="PLC-like phosphodiesterases"/>
    <property type="match status" value="1"/>
</dbReference>
<feature type="domain" description="Phosphatidylinositol-specific phospholipase C X" evidence="1">
    <location>
        <begin position="18"/>
        <end position="191"/>
    </location>
</feature>
<dbReference type="PROSITE" id="PS50007">
    <property type="entry name" value="PIPLC_X_DOMAIN"/>
    <property type="match status" value="1"/>
</dbReference>
<evidence type="ECO:0000313" key="3">
    <source>
        <dbReference type="Proteomes" id="UP001329430"/>
    </source>
</evidence>
<dbReference type="AlphaFoldDB" id="A0AAN7ZJW2"/>
<dbReference type="InterPro" id="IPR042158">
    <property type="entry name" value="PLCXD1/2/3"/>
</dbReference>
<name>A0AAN7ZJW2_9COLE</name>
<proteinExistence type="predicted"/>
<protein>
    <recommendedName>
        <fullName evidence="1">Phosphatidylinositol-specific phospholipase C X domain-containing protein</fullName>
    </recommendedName>
</protein>
<dbReference type="EMBL" id="JAVRBK010000007">
    <property type="protein sequence ID" value="KAK5641813.1"/>
    <property type="molecule type" value="Genomic_DNA"/>
</dbReference>
<comment type="caution">
    <text evidence="2">The sequence shown here is derived from an EMBL/GenBank/DDBJ whole genome shotgun (WGS) entry which is preliminary data.</text>
</comment>
<dbReference type="CDD" id="cd08616">
    <property type="entry name" value="PI-PLCXD1c"/>
    <property type="match status" value="1"/>
</dbReference>
<keyword evidence="3" id="KW-1185">Reference proteome</keyword>
<evidence type="ECO:0000313" key="2">
    <source>
        <dbReference type="EMBL" id="KAK5641813.1"/>
    </source>
</evidence>
<dbReference type="GO" id="GO:0006629">
    <property type="term" value="P:lipid metabolic process"/>
    <property type="evidence" value="ECO:0007669"/>
    <property type="project" value="InterPro"/>
</dbReference>
<dbReference type="Proteomes" id="UP001329430">
    <property type="component" value="Chromosome 7"/>
</dbReference>
<dbReference type="GO" id="GO:0008081">
    <property type="term" value="F:phosphoric diester hydrolase activity"/>
    <property type="evidence" value="ECO:0007669"/>
    <property type="project" value="InterPro"/>
</dbReference>
<sequence length="324" mass="37402">MDNSQINLEYWMTNLPPQLKTWPLIRLAIPGSHDSMTAAITKSSKLAPDAECLLQKLRFLGPVLRLIMSRWSKTQNLDINAQLLCGIRYYDLRVATKKSKTYPYFVHGLYADEVVSMLGNVREFIDSHPQEVIILDFQHFYAFTDDDHQTLTELLNTVFKYKLLPYTHDMNHVTLDSMTQSNKYQVIVVYRSHYSRYDQPYLWPSLCFPTPWPQTISQTDLFDKLNKGISTRVMSFAYVSQCVLTPTNGFVLKHLFSTLEKKCALAIHNARIKWVQEQTIGIGGVNIIIGDFINLQDFQFPLEIVKLNMKILPKDTSILTPVDN</sequence>
<reference evidence="2 3" key="1">
    <citation type="journal article" date="2024" name="Insects">
        <title>An Improved Chromosome-Level Genome Assembly of the Firefly Pyrocoelia pectoralis.</title>
        <authorList>
            <person name="Fu X."/>
            <person name="Meyer-Rochow V.B."/>
            <person name="Ballantyne L."/>
            <person name="Zhu X."/>
        </authorList>
    </citation>
    <scope>NUCLEOTIDE SEQUENCE [LARGE SCALE GENOMIC DNA]</scope>
    <source>
        <strain evidence="2">XCY_ONT2</strain>
    </source>
</reference>